<organism evidence="1 2">
    <name type="scientific">Halocatena salina</name>
    <dbReference type="NCBI Taxonomy" id="2934340"/>
    <lineage>
        <taxon>Archaea</taxon>
        <taxon>Methanobacteriati</taxon>
        <taxon>Methanobacteriota</taxon>
        <taxon>Stenosarchaea group</taxon>
        <taxon>Halobacteria</taxon>
        <taxon>Halobacteriales</taxon>
        <taxon>Natronomonadaceae</taxon>
        <taxon>Halocatena</taxon>
    </lineage>
</organism>
<dbReference type="EMBL" id="CP096019">
    <property type="protein sequence ID" value="UPM42054.1"/>
    <property type="molecule type" value="Genomic_DNA"/>
</dbReference>
<evidence type="ECO:0000313" key="1">
    <source>
        <dbReference type="EMBL" id="UPM42054.1"/>
    </source>
</evidence>
<dbReference type="AlphaFoldDB" id="A0A8T9ZZ91"/>
<dbReference type="KEGG" id="haad:MW046_08740"/>
<evidence type="ECO:0000313" key="2">
    <source>
        <dbReference type="Proteomes" id="UP000831768"/>
    </source>
</evidence>
<reference evidence="1" key="1">
    <citation type="submission" date="2022-04" db="EMBL/GenBank/DDBJ databases">
        <title>Halocatena sp. nov., isolated from a salt lake.</title>
        <authorList>
            <person name="Cui H.-L."/>
        </authorList>
    </citation>
    <scope>NUCLEOTIDE SEQUENCE</scope>
    <source>
        <strain evidence="1">AD-1</strain>
    </source>
</reference>
<dbReference type="GeneID" id="71928129"/>
<dbReference type="RefSeq" id="WP_247992732.1">
    <property type="nucleotide sequence ID" value="NZ_CP096019.1"/>
</dbReference>
<proteinExistence type="predicted"/>
<protein>
    <submittedName>
        <fullName evidence="1">Uncharacterized protein</fullName>
    </submittedName>
</protein>
<sequence>MTSKLRTALTAVLLLSLVAGGMGTAAAAETDINSGETTVVNDNDLVDIDDTLNNISTNVLGVQVDDSNIALLSSISG</sequence>
<keyword evidence="2" id="KW-1185">Reference proteome</keyword>
<dbReference type="Proteomes" id="UP000831768">
    <property type="component" value="Chromosome"/>
</dbReference>
<name>A0A8T9ZZ91_9EURY</name>
<gene>
    <name evidence="1" type="ORF">MW046_08740</name>
</gene>
<accession>A0A8T9ZZ91</accession>